<dbReference type="EMBL" id="JACOPR010000004">
    <property type="protein sequence ID" value="MBC5730936.1"/>
    <property type="molecule type" value="Genomic_DNA"/>
</dbReference>
<evidence type="ECO:0000256" key="22">
    <source>
        <dbReference type="ARBA" id="ARBA00049902"/>
    </source>
</evidence>
<dbReference type="Pfam" id="PF00912">
    <property type="entry name" value="Transgly"/>
    <property type="match status" value="1"/>
</dbReference>
<evidence type="ECO:0000256" key="4">
    <source>
        <dbReference type="ARBA" id="ARBA00018638"/>
    </source>
</evidence>
<feature type="domain" description="Glycosyl transferase family 51" evidence="26">
    <location>
        <begin position="87"/>
        <end position="257"/>
    </location>
</feature>
<evidence type="ECO:0000256" key="7">
    <source>
        <dbReference type="ARBA" id="ARBA00022670"/>
    </source>
</evidence>
<dbReference type="PANTHER" id="PTHR32282">
    <property type="entry name" value="BINDING PROTEIN TRANSPEPTIDASE, PUTATIVE-RELATED"/>
    <property type="match status" value="1"/>
</dbReference>
<dbReference type="Proteomes" id="UP000660021">
    <property type="component" value="Unassembled WGS sequence"/>
</dbReference>
<keyword evidence="12" id="KW-0133">Cell shape</keyword>
<comment type="catalytic activity">
    <reaction evidence="22">
        <text>[GlcNAc-(1-&gt;4)-Mur2Ac(oyl-L-Ala-gamma-D-Glu-L-Lys-D-Ala-D-Ala)](n)-di-trans,octa-cis-undecaprenyl diphosphate + beta-D-GlcNAc-(1-&gt;4)-Mur2Ac(oyl-L-Ala-gamma-D-Glu-L-Lys-D-Ala-D-Ala)-di-trans,octa-cis-undecaprenyl diphosphate = [GlcNAc-(1-&gt;4)-Mur2Ac(oyl-L-Ala-gamma-D-Glu-L-Lys-D-Ala-D-Ala)](n+1)-di-trans,octa-cis-undecaprenyl diphosphate + di-trans,octa-cis-undecaprenyl diphosphate + H(+)</text>
        <dbReference type="Rhea" id="RHEA:23708"/>
        <dbReference type="Rhea" id="RHEA-COMP:9602"/>
        <dbReference type="Rhea" id="RHEA-COMP:9603"/>
        <dbReference type="ChEBI" id="CHEBI:15378"/>
        <dbReference type="ChEBI" id="CHEBI:58405"/>
        <dbReference type="ChEBI" id="CHEBI:60033"/>
        <dbReference type="ChEBI" id="CHEBI:78435"/>
        <dbReference type="EC" id="2.4.99.28"/>
    </reaction>
</comment>
<dbReference type="Pfam" id="PF00905">
    <property type="entry name" value="Transpeptidase"/>
    <property type="match status" value="1"/>
</dbReference>
<comment type="catalytic activity">
    <reaction evidence="20">
        <text>Preferential cleavage: (Ac)2-L-Lys-D-Ala-|-D-Ala. Also transpeptidation of peptidyl-alanyl moieties that are N-acyl substituents of D-alanine.</text>
        <dbReference type="EC" id="3.4.16.4"/>
    </reaction>
</comment>
<protein>
    <recommendedName>
        <fullName evidence="4">Penicillin-binding protein 1A</fullName>
        <ecNumber evidence="21">2.4.99.28</ecNumber>
        <ecNumber evidence="3">3.4.16.4</ecNumber>
    </recommendedName>
</protein>
<evidence type="ECO:0000256" key="3">
    <source>
        <dbReference type="ARBA" id="ARBA00012448"/>
    </source>
</evidence>
<dbReference type="Gene3D" id="1.10.3810.10">
    <property type="entry name" value="Biosynthetic peptidoglycan transglycosylase-like"/>
    <property type="match status" value="1"/>
</dbReference>
<name>A0ABR7HU07_9FIRM</name>
<evidence type="ECO:0000256" key="13">
    <source>
        <dbReference type="ARBA" id="ARBA00022968"/>
    </source>
</evidence>
<evidence type="ECO:0000256" key="5">
    <source>
        <dbReference type="ARBA" id="ARBA00022475"/>
    </source>
</evidence>
<keyword evidence="16 24" id="KW-0472">Membrane</keyword>
<evidence type="ECO:0000256" key="6">
    <source>
        <dbReference type="ARBA" id="ARBA00022645"/>
    </source>
</evidence>
<feature type="compositionally biased region" description="Low complexity" evidence="23">
    <location>
        <begin position="870"/>
        <end position="879"/>
    </location>
</feature>
<accession>A0ABR7HU07</accession>
<comment type="caution">
    <text evidence="27">The sequence shown here is derived from an EMBL/GenBank/DDBJ whole genome shotgun (WGS) entry which is preliminary data.</text>
</comment>
<keyword evidence="17" id="KW-0046">Antibiotic resistance</keyword>
<dbReference type="InterPro" id="IPR023346">
    <property type="entry name" value="Lysozyme-like_dom_sf"/>
</dbReference>
<keyword evidence="28" id="KW-1185">Reference proteome</keyword>
<evidence type="ECO:0000259" key="25">
    <source>
        <dbReference type="Pfam" id="PF00905"/>
    </source>
</evidence>
<dbReference type="SUPFAM" id="SSF56601">
    <property type="entry name" value="beta-lactamase/transpeptidase-like"/>
    <property type="match status" value="1"/>
</dbReference>
<keyword evidence="10 24" id="KW-0812">Transmembrane</keyword>
<comment type="function">
    <text evidence="1">Cell wall formation. Synthesis of cross-linked peptidoglycan from the lipid intermediates. The enzyme has a penicillin-insensitive transglycosylase N-terminal domain (formation of linear glycan strands) and a penicillin-sensitive transpeptidase C-terminal domain (cross-linking of the peptide subunits).</text>
</comment>
<keyword evidence="7" id="KW-0645">Protease</keyword>
<evidence type="ECO:0000256" key="18">
    <source>
        <dbReference type="ARBA" id="ARBA00023268"/>
    </source>
</evidence>
<keyword evidence="15 24" id="KW-1133">Transmembrane helix</keyword>
<evidence type="ECO:0000256" key="8">
    <source>
        <dbReference type="ARBA" id="ARBA00022676"/>
    </source>
</evidence>
<feature type="transmembrane region" description="Helical" evidence="24">
    <location>
        <begin position="31"/>
        <end position="50"/>
    </location>
</feature>
<evidence type="ECO:0000256" key="1">
    <source>
        <dbReference type="ARBA" id="ARBA00002624"/>
    </source>
</evidence>
<dbReference type="EC" id="3.4.16.4" evidence="3"/>
<evidence type="ECO:0000256" key="16">
    <source>
        <dbReference type="ARBA" id="ARBA00023136"/>
    </source>
</evidence>
<sequence length="879" mass="96930">MARTTNPNDDRCVRGSGGHTARTVLKGIGTLFLIGLVTCAFLACFAAVYITTEILPNAHVDAQAYSTALASTIYYTDKETGQPVELQSLYGTENRVWIPYEEIPEDLINATIAIEDRRFYKHNGVDWVRTARAVLSMMTGEDIQGGSTLTQQLLKNMTDYDDVTVKRKILEIFRALDFEKYHTKEEILELYLNYIYLGQKCYGVSTAAENYFGKDVRELSLAECASLISITNNPSMYNPYLHPENNANRALNVLNAMLEQEKISQAEYDEAAAQVKAGLNFTKGEDEENENTTNVLSWYAEQVVRDVIDDLVEEGGYSREVASNMVYSGGLKIYSCIDPDVQEVVDEVYLNRDNLPQTSSRGEQLESAIVVLDHDGDVVAMAGAMGEKTANQVLNMATMSKRQPGSSIKPLSAYAPAIDLGLITPNSVFDDTPVMELSGSAWPSNSYGYYWGRETVSKAVEQSANTVPARVIQEMGIGQSMEYLEDHFHISTLVHSAENKKSNDEGLAQLSLGGLTDGARVIDMAAAYSVFPRSGVYVEPRTYTKVTREQDGQEVVILDNTQEEESAVKSTTAWYINSMLKNVIKSPNGVGTGREAYFSGMTIAGKTGSTNDYKDRWFVGYSPYYTAAVWTGYAQYPERINNGSTNPAAQMWRKVMEPIHQGLENKDFETPEGLVTVNICIDSGKLAGPNCTLDPRGNRVQGAYFFNGDQPTEHCDVHTQTIEVCKDSPILNSSGESTGLYHVAGEFCPREGNEAGVEPTVVTISLPSFERESFGRGARDDAYRLQNVQAQGTCTVHTQEQEKPTEYDPSTFDPMDPSTYPPADLYPDFDPYNPETWPVVTPSPEPSTEPTEPGGETEEPETTPSPPPSEEVAPPADAQ</sequence>
<evidence type="ECO:0000259" key="26">
    <source>
        <dbReference type="Pfam" id="PF00912"/>
    </source>
</evidence>
<proteinExistence type="predicted"/>
<dbReference type="InterPro" id="IPR001460">
    <property type="entry name" value="PCN-bd_Tpept"/>
</dbReference>
<organism evidence="27 28">
    <name type="scientific">Pseudoflavonifractor hominis</name>
    <dbReference type="NCBI Taxonomy" id="2763059"/>
    <lineage>
        <taxon>Bacteria</taxon>
        <taxon>Bacillati</taxon>
        <taxon>Bacillota</taxon>
        <taxon>Clostridia</taxon>
        <taxon>Eubacteriales</taxon>
        <taxon>Oscillospiraceae</taxon>
        <taxon>Pseudoflavonifractor</taxon>
    </lineage>
</organism>
<dbReference type="EC" id="2.4.99.28" evidence="21"/>
<dbReference type="RefSeq" id="WP_186963748.1">
    <property type="nucleotide sequence ID" value="NZ_JACOPR010000004.1"/>
</dbReference>
<dbReference type="InterPro" id="IPR012338">
    <property type="entry name" value="Beta-lactam/transpept-like"/>
</dbReference>
<evidence type="ECO:0000256" key="19">
    <source>
        <dbReference type="ARBA" id="ARBA00023316"/>
    </source>
</evidence>
<keyword evidence="8" id="KW-0328">Glycosyltransferase</keyword>
<keyword evidence="6" id="KW-0121">Carboxypeptidase</keyword>
<gene>
    <name evidence="27" type="ORF">H8S34_08840</name>
</gene>
<dbReference type="InterPro" id="IPR036950">
    <property type="entry name" value="PBP_transglycosylase"/>
</dbReference>
<keyword evidence="11" id="KW-0378">Hydrolase</keyword>
<evidence type="ECO:0000256" key="20">
    <source>
        <dbReference type="ARBA" id="ARBA00034000"/>
    </source>
</evidence>
<evidence type="ECO:0000256" key="12">
    <source>
        <dbReference type="ARBA" id="ARBA00022960"/>
    </source>
</evidence>
<dbReference type="InterPro" id="IPR001264">
    <property type="entry name" value="Glyco_trans_51"/>
</dbReference>
<keyword evidence="19" id="KW-0961">Cell wall biogenesis/degradation</keyword>
<keyword evidence="13" id="KW-0735">Signal-anchor</keyword>
<evidence type="ECO:0000256" key="17">
    <source>
        <dbReference type="ARBA" id="ARBA00023251"/>
    </source>
</evidence>
<keyword evidence="5" id="KW-1003">Cell membrane</keyword>
<evidence type="ECO:0000256" key="2">
    <source>
        <dbReference type="ARBA" id="ARBA00004401"/>
    </source>
</evidence>
<dbReference type="Gene3D" id="3.40.710.10">
    <property type="entry name" value="DD-peptidase/beta-lactamase superfamily"/>
    <property type="match status" value="1"/>
</dbReference>
<evidence type="ECO:0000256" key="11">
    <source>
        <dbReference type="ARBA" id="ARBA00022801"/>
    </source>
</evidence>
<evidence type="ECO:0000313" key="27">
    <source>
        <dbReference type="EMBL" id="MBC5730936.1"/>
    </source>
</evidence>
<dbReference type="PANTHER" id="PTHR32282:SF11">
    <property type="entry name" value="PENICILLIN-BINDING PROTEIN 1B"/>
    <property type="match status" value="1"/>
</dbReference>
<keyword evidence="14" id="KW-0573">Peptidoglycan synthesis</keyword>
<evidence type="ECO:0000256" key="9">
    <source>
        <dbReference type="ARBA" id="ARBA00022679"/>
    </source>
</evidence>
<dbReference type="InterPro" id="IPR050396">
    <property type="entry name" value="Glycosyltr_51/Transpeptidase"/>
</dbReference>
<feature type="region of interest" description="Disordered" evidence="23">
    <location>
        <begin position="793"/>
        <end position="879"/>
    </location>
</feature>
<evidence type="ECO:0000256" key="21">
    <source>
        <dbReference type="ARBA" id="ARBA00044770"/>
    </source>
</evidence>
<keyword evidence="9" id="KW-0808">Transferase</keyword>
<evidence type="ECO:0000256" key="24">
    <source>
        <dbReference type="SAM" id="Phobius"/>
    </source>
</evidence>
<comment type="subcellular location">
    <subcellularLocation>
        <location evidence="2">Cell membrane</location>
        <topology evidence="2">Single-pass type II membrane protein</topology>
    </subcellularLocation>
</comment>
<reference evidence="27 28" key="1">
    <citation type="submission" date="2020-08" db="EMBL/GenBank/DDBJ databases">
        <title>Genome public.</title>
        <authorList>
            <person name="Liu C."/>
            <person name="Sun Q."/>
        </authorList>
    </citation>
    <scope>NUCLEOTIDE SEQUENCE [LARGE SCALE GENOMIC DNA]</scope>
    <source>
        <strain evidence="27 28">New-38</strain>
    </source>
</reference>
<evidence type="ECO:0000256" key="14">
    <source>
        <dbReference type="ARBA" id="ARBA00022984"/>
    </source>
</evidence>
<evidence type="ECO:0000313" key="28">
    <source>
        <dbReference type="Proteomes" id="UP000660021"/>
    </source>
</evidence>
<evidence type="ECO:0000256" key="15">
    <source>
        <dbReference type="ARBA" id="ARBA00022989"/>
    </source>
</evidence>
<keyword evidence="18" id="KW-0511">Multifunctional enzyme</keyword>
<evidence type="ECO:0000256" key="10">
    <source>
        <dbReference type="ARBA" id="ARBA00022692"/>
    </source>
</evidence>
<dbReference type="SUPFAM" id="SSF53955">
    <property type="entry name" value="Lysozyme-like"/>
    <property type="match status" value="1"/>
</dbReference>
<feature type="domain" description="Penicillin-binding protein transpeptidase" evidence="25">
    <location>
        <begin position="368"/>
        <end position="657"/>
    </location>
</feature>
<evidence type="ECO:0000256" key="23">
    <source>
        <dbReference type="SAM" id="MobiDB-lite"/>
    </source>
</evidence>